<reference evidence="4" key="1">
    <citation type="submission" date="2022-07" db="EMBL/GenBank/DDBJ databases">
        <title>Fungi with potential for degradation of polypropylene.</title>
        <authorList>
            <person name="Gostincar C."/>
        </authorList>
    </citation>
    <scope>NUCLEOTIDE SEQUENCE</scope>
    <source>
        <strain evidence="4">EXF-13308</strain>
    </source>
</reference>
<organism evidence="4 5">
    <name type="scientific">Pleurostoma richardsiae</name>
    <dbReference type="NCBI Taxonomy" id="41990"/>
    <lineage>
        <taxon>Eukaryota</taxon>
        <taxon>Fungi</taxon>
        <taxon>Dikarya</taxon>
        <taxon>Ascomycota</taxon>
        <taxon>Pezizomycotina</taxon>
        <taxon>Sordariomycetes</taxon>
        <taxon>Sordariomycetidae</taxon>
        <taxon>Calosphaeriales</taxon>
        <taxon>Pleurostomataceae</taxon>
        <taxon>Pleurostoma</taxon>
    </lineage>
</organism>
<feature type="region of interest" description="Disordered" evidence="2">
    <location>
        <begin position="272"/>
        <end position="298"/>
    </location>
</feature>
<dbReference type="PANTHER" id="PTHR47657:SF13">
    <property type="entry name" value="ZN(2)-C6 FUNGAL-TYPE DOMAIN-CONTAINING PROTEIN-RELATED"/>
    <property type="match status" value="1"/>
</dbReference>
<dbReference type="PROSITE" id="PS50048">
    <property type="entry name" value="ZN2_CY6_FUNGAL_2"/>
    <property type="match status" value="1"/>
</dbReference>
<proteinExistence type="predicted"/>
<accession>A0AA38R350</accession>
<dbReference type="AlphaFoldDB" id="A0AA38R350"/>
<keyword evidence="1" id="KW-0539">Nucleus</keyword>
<dbReference type="Pfam" id="PF11951">
    <property type="entry name" value="Fungal_trans_2"/>
    <property type="match status" value="1"/>
</dbReference>
<dbReference type="InterPro" id="IPR036864">
    <property type="entry name" value="Zn2-C6_fun-type_DNA-bd_sf"/>
</dbReference>
<dbReference type="PROSITE" id="PS00463">
    <property type="entry name" value="ZN2_CY6_FUNGAL_1"/>
    <property type="match status" value="1"/>
</dbReference>
<dbReference type="InterPro" id="IPR001138">
    <property type="entry name" value="Zn2Cys6_DnaBD"/>
</dbReference>
<dbReference type="InterPro" id="IPR021858">
    <property type="entry name" value="Fun_TF"/>
</dbReference>
<dbReference type="Pfam" id="PF00172">
    <property type="entry name" value="Zn_clus"/>
    <property type="match status" value="1"/>
</dbReference>
<dbReference type="InterPro" id="IPR052400">
    <property type="entry name" value="Zn2-C6_fungal_TF"/>
</dbReference>
<dbReference type="EMBL" id="JANBVO010000045">
    <property type="protein sequence ID" value="KAJ9134135.1"/>
    <property type="molecule type" value="Genomic_DNA"/>
</dbReference>
<comment type="caution">
    <text evidence="4">The sequence shown here is derived from an EMBL/GenBank/DDBJ whole genome shotgun (WGS) entry which is preliminary data.</text>
</comment>
<dbReference type="SUPFAM" id="SSF57701">
    <property type="entry name" value="Zn2/Cys6 DNA-binding domain"/>
    <property type="match status" value="1"/>
</dbReference>
<gene>
    <name evidence="4" type="ORF">NKR23_g10366</name>
</gene>
<evidence type="ECO:0000313" key="5">
    <source>
        <dbReference type="Proteomes" id="UP001174694"/>
    </source>
</evidence>
<dbReference type="PANTHER" id="PTHR47657">
    <property type="entry name" value="STEROL REGULATORY ELEMENT-BINDING PROTEIN ECM22"/>
    <property type="match status" value="1"/>
</dbReference>
<dbReference type="SMART" id="SM00066">
    <property type="entry name" value="GAL4"/>
    <property type="match status" value="1"/>
</dbReference>
<evidence type="ECO:0000259" key="3">
    <source>
        <dbReference type="PROSITE" id="PS50048"/>
    </source>
</evidence>
<keyword evidence="5" id="KW-1185">Reference proteome</keyword>
<evidence type="ECO:0000256" key="1">
    <source>
        <dbReference type="ARBA" id="ARBA00023242"/>
    </source>
</evidence>
<dbReference type="GO" id="GO:0008270">
    <property type="term" value="F:zinc ion binding"/>
    <property type="evidence" value="ECO:0007669"/>
    <property type="project" value="InterPro"/>
</dbReference>
<sequence length="441" mass="48907">MTQQEQVQDASQRRSRKRRSHRKSRLGCGNCKRRRIKCDEARPICQNCVNRGVCCDFDAPPPAPTDTASPGEVCFQVKFRLPQQEQRPLERQYVCGNCGAASASTDAQEAVPDASIALCASGLDRPAGLSVRDLELLHHFLVHTSSSLADDYEAQVLWQVTVPKLGFSHSFLLHNLLALSALHLATMDPERRDSHIARAEFHHIEGLRGLTTMMACLDGENAGIVGLSASLVCFYSFGVRPRPGEYLVFSEDGGEPEWFSFLRGVRSVNQSAELLGSPGPTPANDDKGRRSPPVTLSSLPLRQPAYEEPMERLREFVLDGTASSDEDEIQTYIAAVDSMASTFASVYLPREALSSSASKPFSHLIFAWLYLMSDSLACYMRERRPTALIILAHYAVLLKETECFWFMDGWAAHIVAGVAHDLPDEYKPLLDWPLEDIGGHI</sequence>
<feature type="compositionally biased region" description="Polar residues" evidence="2">
    <location>
        <begin position="1"/>
        <end position="10"/>
    </location>
</feature>
<feature type="domain" description="Zn(2)-C6 fungal-type" evidence="3">
    <location>
        <begin position="27"/>
        <end position="57"/>
    </location>
</feature>
<feature type="region of interest" description="Disordered" evidence="2">
    <location>
        <begin position="1"/>
        <end position="21"/>
    </location>
</feature>
<dbReference type="GO" id="GO:0000981">
    <property type="term" value="F:DNA-binding transcription factor activity, RNA polymerase II-specific"/>
    <property type="evidence" value="ECO:0007669"/>
    <property type="project" value="InterPro"/>
</dbReference>
<name>A0AA38R350_9PEZI</name>
<dbReference type="Proteomes" id="UP001174694">
    <property type="component" value="Unassembled WGS sequence"/>
</dbReference>
<evidence type="ECO:0000256" key="2">
    <source>
        <dbReference type="SAM" id="MobiDB-lite"/>
    </source>
</evidence>
<dbReference type="CDD" id="cd00067">
    <property type="entry name" value="GAL4"/>
    <property type="match status" value="1"/>
</dbReference>
<protein>
    <recommendedName>
        <fullName evidence="3">Zn(2)-C6 fungal-type domain-containing protein</fullName>
    </recommendedName>
</protein>
<evidence type="ECO:0000313" key="4">
    <source>
        <dbReference type="EMBL" id="KAJ9134135.1"/>
    </source>
</evidence>
<dbReference type="Gene3D" id="4.10.240.10">
    <property type="entry name" value="Zn(2)-C6 fungal-type DNA-binding domain"/>
    <property type="match status" value="1"/>
</dbReference>